<keyword evidence="2" id="KW-1185">Reference proteome</keyword>
<evidence type="ECO:0000313" key="2">
    <source>
        <dbReference type="Proteomes" id="UP000504603"/>
    </source>
</evidence>
<dbReference type="KEGG" id="mcha:111025590"/>
<evidence type="ECO:0000313" key="3">
    <source>
        <dbReference type="RefSeq" id="XP_022159164.1"/>
    </source>
</evidence>
<evidence type="ECO:0000256" key="1">
    <source>
        <dbReference type="SAM" id="MobiDB-lite"/>
    </source>
</evidence>
<accession>A0A6J1E1K8</accession>
<gene>
    <name evidence="3" type="primary">LOC111025590</name>
</gene>
<sequence length="187" mass="20043">MVCGFASSVKRKSKGRAHALEAAQSSKPTTPAVAGPASEDPAPVIELESSGGPSREKRPRDQTEAVDALPLGEEVREEAPLKRRRKKKKTISPLEVGACRVLPASFADRVDDPAARMGGTSDVSARFRVEPSSSGVRDQVSRISAASLDRCLRRASKFVSDPGSVLQRTIDYAAEVRLVSPFLLNFA</sequence>
<name>A0A6J1E1K8_MOMCH</name>
<dbReference type="RefSeq" id="XP_022159164.1">
    <property type="nucleotide sequence ID" value="XM_022303472.1"/>
</dbReference>
<feature type="compositionally biased region" description="Basic and acidic residues" evidence="1">
    <location>
        <begin position="54"/>
        <end position="63"/>
    </location>
</feature>
<dbReference type="AlphaFoldDB" id="A0A6J1E1K8"/>
<dbReference type="GeneID" id="111025590"/>
<feature type="region of interest" description="Disordered" evidence="1">
    <location>
        <begin position="1"/>
        <end position="89"/>
    </location>
</feature>
<organism evidence="2 3">
    <name type="scientific">Momordica charantia</name>
    <name type="common">Bitter gourd</name>
    <name type="synonym">Balsam pear</name>
    <dbReference type="NCBI Taxonomy" id="3673"/>
    <lineage>
        <taxon>Eukaryota</taxon>
        <taxon>Viridiplantae</taxon>
        <taxon>Streptophyta</taxon>
        <taxon>Embryophyta</taxon>
        <taxon>Tracheophyta</taxon>
        <taxon>Spermatophyta</taxon>
        <taxon>Magnoliopsida</taxon>
        <taxon>eudicotyledons</taxon>
        <taxon>Gunneridae</taxon>
        <taxon>Pentapetalae</taxon>
        <taxon>rosids</taxon>
        <taxon>fabids</taxon>
        <taxon>Cucurbitales</taxon>
        <taxon>Cucurbitaceae</taxon>
        <taxon>Momordiceae</taxon>
        <taxon>Momordica</taxon>
    </lineage>
</organism>
<reference evidence="3" key="1">
    <citation type="submission" date="2025-08" db="UniProtKB">
        <authorList>
            <consortium name="RefSeq"/>
        </authorList>
    </citation>
    <scope>IDENTIFICATION</scope>
    <source>
        <strain evidence="3">OHB3-1</strain>
    </source>
</reference>
<proteinExistence type="predicted"/>
<dbReference type="Proteomes" id="UP000504603">
    <property type="component" value="Unplaced"/>
</dbReference>
<protein>
    <submittedName>
        <fullName evidence="3">Uncharacterized protein LOC111025590</fullName>
    </submittedName>
</protein>